<dbReference type="OrthoDB" id="10260459at2759"/>
<evidence type="ECO:0000313" key="7">
    <source>
        <dbReference type="EMBL" id="PAA90462.1"/>
    </source>
</evidence>
<sequence>LITSFTPVYLIFSLRILFHILNLKMKNSQEKDEEPEPTVESEDIQERIQARRLRIERRIEAQRRAEGTDEEEGVKIEELSKSLKQIEASRQRNTKLLRDGNEFLTNVRVAGDARENARRIEDDEARRLRREKLEAEAKAATEKFDDITKKWEIALQKEIPQDLHEMLQAQQEGCDSLIDEKNKLINELLFELKAKDELYVKELKKQSEEIDLLVERMEEQVRTMTRAYKQELLQIEKAFVQQREDTMERQTSDWEALMKQIVDRQNEYLQARQLRVDDFEDQLSALRTQHAEEFNELKVTLEQDVERLQQQVQMMKATFQLNLEKLEYNFQVLKKREEDNTQTKSLQKRRITRLQDALNNLRVKLRKQEKDFKQQNEQLTEDYRRVTEQFRDLMKKAKNLLGADGKKFHDIWLMNEEEAKKLAERLLDADRVLHEQQLGIPWTEPDCSFLDNVGPVVSASDRAKSVPVAQVVRDMLSREGGDAPGLEQLGSVDEARSLAARELNPSIVRSVLELVCDEAGFLIEKKLKTLLAPLEKDERNLMQLDAVFSALGITSEDEIDKMLPYFLQDSGAIDEEDEPEEEEGAVGGGGSEAGSGEEAAEEIRRIVSPKDGSRVTLIHPNRVRRALRGFVQELQRSHQQRQHQSQGGGQQFTLKDIEERDDSEDAAYWARYGSLIDEDKEALWDALLAGMEKYSSVLQSRSSLLNETDALRLQNAELRHLLQQYVTSKVNQELEIPPTRVMQLDRLG</sequence>
<dbReference type="GO" id="GO:0070286">
    <property type="term" value="P:axonemal dynein complex assembly"/>
    <property type="evidence" value="ECO:0007669"/>
    <property type="project" value="InterPro"/>
</dbReference>
<feature type="coiled-coil region" evidence="3">
    <location>
        <begin position="344"/>
        <end position="396"/>
    </location>
</feature>
<keyword evidence="2 3" id="KW-0175">Coiled coil</keyword>
<dbReference type="InterPro" id="IPR039505">
    <property type="entry name" value="DRC1/2_N"/>
</dbReference>
<dbReference type="GO" id="GO:0005858">
    <property type="term" value="C:axonemal dynein complex"/>
    <property type="evidence" value="ECO:0007669"/>
    <property type="project" value="InterPro"/>
</dbReference>
<dbReference type="Pfam" id="PF14775">
    <property type="entry name" value="NYD-SP28_assoc"/>
    <property type="match status" value="1"/>
</dbReference>
<dbReference type="Pfam" id="PF14772">
    <property type="entry name" value="NYD-SP28"/>
    <property type="match status" value="1"/>
</dbReference>
<keyword evidence="8" id="KW-1185">Reference proteome</keyword>
<proteinExistence type="inferred from homology"/>
<gene>
    <name evidence="7" type="ORF">BOX15_Mlig033113g1</name>
</gene>
<evidence type="ECO:0000256" key="1">
    <source>
        <dbReference type="ARBA" id="ARBA00009688"/>
    </source>
</evidence>
<feature type="non-terminal residue" evidence="7">
    <location>
        <position position="1"/>
    </location>
</feature>
<reference evidence="7 8" key="1">
    <citation type="submission" date="2017-06" db="EMBL/GenBank/DDBJ databases">
        <title>A platform for efficient transgenesis in Macrostomum lignano, a flatworm model organism for stem cell research.</title>
        <authorList>
            <person name="Berezikov E."/>
        </authorList>
    </citation>
    <scope>NUCLEOTIDE SEQUENCE [LARGE SCALE GENOMIC DNA]</scope>
    <source>
        <strain evidence="7">DV1</strain>
        <tissue evidence="7">Whole organism</tissue>
    </source>
</reference>
<dbReference type="InterPro" id="IPR039750">
    <property type="entry name" value="DRC1/DRC2"/>
</dbReference>
<evidence type="ECO:0000256" key="3">
    <source>
        <dbReference type="SAM" id="Coils"/>
    </source>
</evidence>
<evidence type="ECO:0008006" key="9">
    <source>
        <dbReference type="Google" id="ProtNLM"/>
    </source>
</evidence>
<dbReference type="AlphaFoldDB" id="A0A267GYT5"/>
<dbReference type="Proteomes" id="UP000215902">
    <property type="component" value="Unassembled WGS sequence"/>
</dbReference>
<evidence type="ECO:0000256" key="2">
    <source>
        <dbReference type="ARBA" id="ARBA00023054"/>
    </source>
</evidence>
<organism evidence="7 8">
    <name type="scientific">Macrostomum lignano</name>
    <dbReference type="NCBI Taxonomy" id="282301"/>
    <lineage>
        <taxon>Eukaryota</taxon>
        <taxon>Metazoa</taxon>
        <taxon>Spiralia</taxon>
        <taxon>Lophotrochozoa</taxon>
        <taxon>Platyhelminthes</taxon>
        <taxon>Rhabditophora</taxon>
        <taxon>Macrostomorpha</taxon>
        <taxon>Macrostomida</taxon>
        <taxon>Macrostomidae</taxon>
        <taxon>Macrostomum</taxon>
    </lineage>
</organism>
<feature type="domain" description="Dynein regulatory complex protein 1 C-terminal" evidence="6">
    <location>
        <begin position="667"/>
        <end position="726"/>
    </location>
</feature>
<accession>A0A267GYT5</accession>
<evidence type="ECO:0000259" key="6">
    <source>
        <dbReference type="Pfam" id="PF14775"/>
    </source>
</evidence>
<feature type="compositionally biased region" description="Acidic residues" evidence="4">
    <location>
        <begin position="574"/>
        <end position="584"/>
    </location>
</feature>
<dbReference type="STRING" id="282301.A0A267GYT5"/>
<feature type="region of interest" description="Disordered" evidence="4">
    <location>
        <begin position="574"/>
        <end position="605"/>
    </location>
</feature>
<comment type="similarity">
    <text evidence="1">Belongs to the DRC1 family.</text>
</comment>
<dbReference type="GO" id="GO:0003352">
    <property type="term" value="P:regulation of cilium movement"/>
    <property type="evidence" value="ECO:0007669"/>
    <property type="project" value="TreeGrafter"/>
</dbReference>
<dbReference type="PANTHER" id="PTHR21625:SF1">
    <property type="entry name" value="DYNEIN REGULATORY COMPLEX PROTEIN 1"/>
    <property type="match status" value="1"/>
</dbReference>
<name>A0A267GYT5_9PLAT</name>
<feature type="coiled-coil region" evidence="3">
    <location>
        <begin position="269"/>
        <end position="318"/>
    </location>
</feature>
<evidence type="ECO:0000313" key="8">
    <source>
        <dbReference type="Proteomes" id="UP000215902"/>
    </source>
</evidence>
<evidence type="ECO:0000259" key="5">
    <source>
        <dbReference type="Pfam" id="PF14772"/>
    </source>
</evidence>
<protein>
    <recommendedName>
        <fullName evidence="9">Dynein regulatory complex protein 1</fullName>
    </recommendedName>
</protein>
<dbReference type="PANTHER" id="PTHR21625">
    <property type="entry name" value="NYD-SP28 PROTEIN"/>
    <property type="match status" value="1"/>
</dbReference>
<dbReference type="EMBL" id="NIVC01000109">
    <property type="protein sequence ID" value="PAA90462.1"/>
    <property type="molecule type" value="Genomic_DNA"/>
</dbReference>
<comment type="caution">
    <text evidence="7">The sequence shown here is derived from an EMBL/GenBank/DDBJ whole genome shotgun (WGS) entry which is preliminary data.</text>
</comment>
<dbReference type="GO" id="GO:0060285">
    <property type="term" value="P:cilium-dependent cell motility"/>
    <property type="evidence" value="ECO:0007669"/>
    <property type="project" value="TreeGrafter"/>
</dbReference>
<feature type="coiled-coil region" evidence="3">
    <location>
        <begin position="118"/>
        <end position="234"/>
    </location>
</feature>
<evidence type="ECO:0000256" key="4">
    <source>
        <dbReference type="SAM" id="MobiDB-lite"/>
    </source>
</evidence>
<feature type="domain" description="Dynein regulatory complex protein 1/2 N-terminal" evidence="5">
    <location>
        <begin position="109"/>
        <end position="210"/>
    </location>
</feature>
<dbReference type="InterPro" id="IPR029440">
    <property type="entry name" value="DRC1_C"/>
</dbReference>